<dbReference type="EMBL" id="MXPU01000004">
    <property type="protein sequence ID" value="OWO95612.1"/>
    <property type="molecule type" value="Genomic_DNA"/>
</dbReference>
<protein>
    <submittedName>
        <fullName evidence="1">Sarcosine oxidase subunit gamma</fullName>
    </submittedName>
</protein>
<evidence type="ECO:0000313" key="1">
    <source>
        <dbReference type="EMBL" id="OWO95612.1"/>
    </source>
</evidence>
<dbReference type="SUPFAM" id="SSF103025">
    <property type="entry name" value="Folate-binding domain"/>
    <property type="match status" value="1"/>
</dbReference>
<dbReference type="RefSeq" id="WP_088392258.1">
    <property type="nucleotide sequence ID" value="NZ_MXPU01000004.1"/>
</dbReference>
<proteinExistence type="predicted"/>
<dbReference type="Pfam" id="PF04268">
    <property type="entry name" value="SoxG"/>
    <property type="match status" value="1"/>
</dbReference>
<dbReference type="Gene3D" id="3.30.1360.120">
    <property type="entry name" value="Probable tRNA modification gtpase trme, domain 1"/>
    <property type="match status" value="1"/>
</dbReference>
<reference evidence="1 2" key="1">
    <citation type="submission" date="2017-03" db="EMBL/GenBank/DDBJ databases">
        <title>Genome of strain Rhizobium sp. CNPSo 668.</title>
        <authorList>
            <person name="Ribeiro R."/>
        </authorList>
    </citation>
    <scope>NUCLEOTIDE SEQUENCE [LARGE SCALE GENOMIC DNA]</scope>
    <source>
        <strain evidence="1 2">CNPSo 668</strain>
    </source>
</reference>
<sequence length="187" mass="19648">MPDLPQHRPVLSDARYNGMSGSGLGLEALPEGHLLHVLGAIEPPALAAELAKAGLANSSIRKAGFRQWFVAGNAPLSSVSLDALAAALAGKAVVMDQSHGRVRIGVSGRSSRLLLSKGTVVDLDPTVFPEGESAMTMLGHISVQIVRTGDDSFELTVLRSFAESLWDELTHMAASAEKDSVSRLSLP</sequence>
<accession>A0A246DZ87</accession>
<dbReference type="Proteomes" id="UP000197269">
    <property type="component" value="Unassembled WGS sequence"/>
</dbReference>
<comment type="caution">
    <text evidence="1">The sequence shown here is derived from an EMBL/GenBank/DDBJ whole genome shotgun (WGS) entry which is preliminary data.</text>
</comment>
<name>A0A246DZ87_9HYPH</name>
<dbReference type="InterPro" id="IPR027266">
    <property type="entry name" value="TrmE/GcvT-like"/>
</dbReference>
<dbReference type="AlphaFoldDB" id="A0A246DZ87"/>
<gene>
    <name evidence="1" type="ORF">B5E41_07215</name>
</gene>
<organism evidence="1 2">
    <name type="scientific">Rhizobium esperanzae</name>
    <dbReference type="NCBI Taxonomy" id="1967781"/>
    <lineage>
        <taxon>Bacteria</taxon>
        <taxon>Pseudomonadati</taxon>
        <taxon>Pseudomonadota</taxon>
        <taxon>Alphaproteobacteria</taxon>
        <taxon>Hyphomicrobiales</taxon>
        <taxon>Rhizobiaceae</taxon>
        <taxon>Rhizobium/Agrobacterium group</taxon>
        <taxon>Rhizobium</taxon>
    </lineage>
</organism>
<dbReference type="InterPro" id="IPR007375">
    <property type="entry name" value="SoxG"/>
</dbReference>
<evidence type="ECO:0000313" key="2">
    <source>
        <dbReference type="Proteomes" id="UP000197269"/>
    </source>
</evidence>